<evidence type="ECO:0000313" key="2">
    <source>
        <dbReference type="EMBL" id="MBM7613761.1"/>
    </source>
</evidence>
<dbReference type="EMBL" id="JAFBEE010000001">
    <property type="protein sequence ID" value="MBM7613761.1"/>
    <property type="molecule type" value="Genomic_DNA"/>
</dbReference>
<comment type="caution">
    <text evidence="2">The sequence shown here is derived from an EMBL/GenBank/DDBJ whole genome shotgun (WGS) entry which is preliminary data.</text>
</comment>
<dbReference type="Pfam" id="PF00583">
    <property type="entry name" value="Acetyltransf_1"/>
    <property type="match status" value="1"/>
</dbReference>
<dbReference type="Gene3D" id="3.40.630.30">
    <property type="match status" value="1"/>
</dbReference>
<proteinExistence type="predicted"/>
<name>A0ABS2NLJ7_9FIRM</name>
<dbReference type="Proteomes" id="UP001314796">
    <property type="component" value="Unassembled WGS sequence"/>
</dbReference>
<feature type="domain" description="N-acetyltransferase" evidence="1">
    <location>
        <begin position="1"/>
        <end position="64"/>
    </location>
</feature>
<reference evidence="2 3" key="1">
    <citation type="submission" date="2021-01" db="EMBL/GenBank/DDBJ databases">
        <title>Genomic Encyclopedia of Type Strains, Phase IV (KMG-IV): sequencing the most valuable type-strain genomes for metagenomic binning, comparative biology and taxonomic classification.</title>
        <authorList>
            <person name="Goeker M."/>
        </authorList>
    </citation>
    <scope>NUCLEOTIDE SEQUENCE [LARGE SCALE GENOMIC DNA]</scope>
    <source>
        <strain evidence="2 3">DSM 25890</strain>
    </source>
</reference>
<accession>A0ABS2NLJ7</accession>
<keyword evidence="3" id="KW-1185">Reference proteome</keyword>
<dbReference type="InterPro" id="IPR000182">
    <property type="entry name" value="GNAT_dom"/>
</dbReference>
<gene>
    <name evidence="2" type="ORF">JOC73_000269</name>
</gene>
<dbReference type="PROSITE" id="PS51186">
    <property type="entry name" value="GNAT"/>
    <property type="match status" value="1"/>
</dbReference>
<protein>
    <submittedName>
        <fullName evidence="2">Ribosomal protein S18 acetylase RimI-like enzyme</fullName>
    </submittedName>
</protein>
<evidence type="ECO:0000259" key="1">
    <source>
        <dbReference type="PROSITE" id="PS51186"/>
    </source>
</evidence>
<dbReference type="SUPFAM" id="SSF55729">
    <property type="entry name" value="Acyl-CoA N-acyltransferases (Nat)"/>
    <property type="match status" value="1"/>
</dbReference>
<sequence length="64" mass="7332">MLEELNQWAIDHEISRLGLTVLSSNENAINLYKKMGFKIERTKEKSCLIDGVSVDEYYIGKILA</sequence>
<evidence type="ECO:0000313" key="3">
    <source>
        <dbReference type="Proteomes" id="UP001314796"/>
    </source>
</evidence>
<dbReference type="InterPro" id="IPR016181">
    <property type="entry name" value="Acyl_CoA_acyltransferase"/>
</dbReference>
<organism evidence="2 3">
    <name type="scientific">Alkaliphilus hydrothermalis</name>
    <dbReference type="NCBI Taxonomy" id="1482730"/>
    <lineage>
        <taxon>Bacteria</taxon>
        <taxon>Bacillati</taxon>
        <taxon>Bacillota</taxon>
        <taxon>Clostridia</taxon>
        <taxon>Peptostreptococcales</taxon>
        <taxon>Natronincolaceae</taxon>
        <taxon>Alkaliphilus</taxon>
    </lineage>
</organism>